<organism evidence="5 6">
    <name type="scientific">Jimgerdemannia flammicorona</name>
    <dbReference type="NCBI Taxonomy" id="994334"/>
    <lineage>
        <taxon>Eukaryota</taxon>
        <taxon>Fungi</taxon>
        <taxon>Fungi incertae sedis</taxon>
        <taxon>Mucoromycota</taxon>
        <taxon>Mucoromycotina</taxon>
        <taxon>Endogonomycetes</taxon>
        <taxon>Endogonales</taxon>
        <taxon>Endogonaceae</taxon>
        <taxon>Jimgerdemannia</taxon>
    </lineage>
</organism>
<dbReference type="InterPro" id="IPR001895">
    <property type="entry name" value="RASGEF_cat_dom"/>
</dbReference>
<comment type="caution">
    <text evidence="5">The sequence shown here is derived from an EMBL/GenBank/DDBJ whole genome shotgun (WGS) entry which is preliminary data.</text>
</comment>
<evidence type="ECO:0000259" key="3">
    <source>
        <dbReference type="PROSITE" id="PS50009"/>
    </source>
</evidence>
<evidence type="ECO:0000259" key="4">
    <source>
        <dbReference type="PROSITE" id="PS50212"/>
    </source>
</evidence>
<dbReference type="GO" id="GO:0007265">
    <property type="term" value="P:Ras protein signal transduction"/>
    <property type="evidence" value="ECO:0007669"/>
    <property type="project" value="TreeGrafter"/>
</dbReference>
<proteinExistence type="predicted"/>
<dbReference type="EMBL" id="RBNJ01002044">
    <property type="protein sequence ID" value="RUS32446.1"/>
    <property type="molecule type" value="Genomic_DNA"/>
</dbReference>
<evidence type="ECO:0000313" key="6">
    <source>
        <dbReference type="Proteomes" id="UP000274822"/>
    </source>
</evidence>
<dbReference type="InterPro" id="IPR008937">
    <property type="entry name" value="Ras-like_GEF"/>
</dbReference>
<dbReference type="Gene3D" id="1.10.840.10">
    <property type="entry name" value="Ras guanine-nucleotide exchange factors catalytic domain"/>
    <property type="match status" value="1"/>
</dbReference>
<dbReference type="PANTHER" id="PTHR23113">
    <property type="entry name" value="GUANINE NUCLEOTIDE EXCHANGE FACTOR"/>
    <property type="match status" value="1"/>
</dbReference>
<sequence>MSPISELPPKSENRVLDVLARWVKLQYEDFHGNPSLRRNLETFLNSDVRHAGFTGEADRIKRVLALQSIHQTRYRHNRVLPFQPSHQFPSHVQSLSAPSSPGHTATTFANVSLQRRRRPSTSSFISFNSITSMGSTSSTAPNSPDIQGSPLLELDARDVAKYLTLADFHLFKSITAYEYVHGQWRIEKEKRVSTEGPLIDNRVEELTKRSNMLSHWVAHEICSARTIKGRRAMVKKFIDIAKHTKLTAELNLLCSSELPSDEQLSYLYVRRDGPDLQARSETISSRDLATLHSLENLLNLSQNMSNYRRSFQKAKSPAIPFFPLVLKDVTFFIDGNKTFVEAEPDLPTHTNNTYATAEAEPRSSALVVNFEKFRGLANHVNRTVTYAAESYSFAGQLETCPFLVPLPMGQSVCASLPTSPLGSPSLFPAAPLNRVAEIVEARLRAVAGCMNDQGCDARLVALSQIDLN</sequence>
<feature type="domain" description="N-terminal Ras-GEF" evidence="4">
    <location>
        <begin position="1"/>
        <end position="68"/>
    </location>
</feature>
<dbReference type="Pfam" id="PF00617">
    <property type="entry name" value="RasGEF"/>
    <property type="match status" value="1"/>
</dbReference>
<dbReference type="InterPro" id="IPR036964">
    <property type="entry name" value="RASGEF_cat_dom_sf"/>
</dbReference>
<dbReference type="PROSITE" id="PS50009">
    <property type="entry name" value="RASGEF_CAT"/>
    <property type="match status" value="1"/>
</dbReference>
<dbReference type="PANTHER" id="PTHR23113:SF99">
    <property type="entry name" value="RASGEF DOMAIN-CONTAINING PROTEIN"/>
    <property type="match status" value="1"/>
</dbReference>
<evidence type="ECO:0000313" key="5">
    <source>
        <dbReference type="EMBL" id="RUS32446.1"/>
    </source>
</evidence>
<reference evidence="5 6" key="1">
    <citation type="journal article" date="2018" name="New Phytol.">
        <title>Phylogenomics of Endogonaceae and evolution of mycorrhizas within Mucoromycota.</title>
        <authorList>
            <person name="Chang Y."/>
            <person name="Desiro A."/>
            <person name="Na H."/>
            <person name="Sandor L."/>
            <person name="Lipzen A."/>
            <person name="Clum A."/>
            <person name="Barry K."/>
            <person name="Grigoriev I.V."/>
            <person name="Martin F.M."/>
            <person name="Stajich J.E."/>
            <person name="Smith M.E."/>
            <person name="Bonito G."/>
            <person name="Spatafora J.W."/>
        </authorList>
    </citation>
    <scope>NUCLEOTIDE SEQUENCE [LARGE SCALE GENOMIC DNA]</scope>
    <source>
        <strain evidence="5 6">AD002</strain>
    </source>
</reference>
<protein>
    <submittedName>
        <fullName evidence="5">Ras guanine nucleotide exchange factor domain-containing protein</fullName>
    </submittedName>
</protein>
<gene>
    <name evidence="5" type="ORF">BC938DRAFT_475363</name>
</gene>
<name>A0A433QRN7_9FUNG</name>
<dbReference type="PROSITE" id="PS50212">
    <property type="entry name" value="RASGEF_NTER"/>
    <property type="match status" value="1"/>
</dbReference>
<evidence type="ECO:0000256" key="2">
    <source>
        <dbReference type="PROSITE-ProRule" id="PRU00168"/>
    </source>
</evidence>
<dbReference type="SMART" id="SM00147">
    <property type="entry name" value="RasGEF"/>
    <property type="match status" value="1"/>
</dbReference>
<accession>A0A433QRN7</accession>
<feature type="domain" description="Ras-GEF" evidence="3">
    <location>
        <begin position="155"/>
        <end position="421"/>
    </location>
</feature>
<keyword evidence="6" id="KW-1185">Reference proteome</keyword>
<evidence type="ECO:0000256" key="1">
    <source>
        <dbReference type="ARBA" id="ARBA00022658"/>
    </source>
</evidence>
<dbReference type="SUPFAM" id="SSF48366">
    <property type="entry name" value="Ras GEF"/>
    <property type="match status" value="1"/>
</dbReference>
<dbReference type="GO" id="GO:0005085">
    <property type="term" value="F:guanyl-nucleotide exchange factor activity"/>
    <property type="evidence" value="ECO:0007669"/>
    <property type="project" value="UniProtKB-KW"/>
</dbReference>
<dbReference type="Proteomes" id="UP000274822">
    <property type="component" value="Unassembled WGS sequence"/>
</dbReference>
<dbReference type="AlphaFoldDB" id="A0A433QRN7"/>
<dbReference type="InterPro" id="IPR000651">
    <property type="entry name" value="Ras-like_Gua-exchang_fac_N"/>
</dbReference>
<keyword evidence="1 2" id="KW-0344">Guanine-nucleotide releasing factor</keyword>
<dbReference type="GO" id="GO:0005886">
    <property type="term" value="C:plasma membrane"/>
    <property type="evidence" value="ECO:0007669"/>
    <property type="project" value="TreeGrafter"/>
</dbReference>
<dbReference type="InterPro" id="IPR023578">
    <property type="entry name" value="Ras_GEF_dom_sf"/>
</dbReference>